<gene>
    <name evidence="1" type="ORF">L6452_31226</name>
</gene>
<keyword evidence="2" id="KW-1185">Reference proteome</keyword>
<accession>A0ACB8ZJG4</accession>
<protein>
    <submittedName>
        <fullName evidence="1">Uncharacterized protein</fullName>
    </submittedName>
</protein>
<evidence type="ECO:0000313" key="1">
    <source>
        <dbReference type="EMBL" id="KAI3698114.1"/>
    </source>
</evidence>
<evidence type="ECO:0000313" key="2">
    <source>
        <dbReference type="Proteomes" id="UP001055879"/>
    </source>
</evidence>
<dbReference type="EMBL" id="CM042056">
    <property type="protein sequence ID" value="KAI3698114.1"/>
    <property type="molecule type" value="Genomic_DNA"/>
</dbReference>
<name>A0ACB8ZJG4_ARCLA</name>
<proteinExistence type="predicted"/>
<sequence>MMPSLFFLPFTIFFEASRTSRRPPVKSGYIGALVHDEVDESRDCVHEIWVKSGCIVAFHDEVDEIWVHRFPSSSSSSQLPQPHGSMPSCFLKITIPIHVLI</sequence>
<reference evidence="1 2" key="2">
    <citation type="journal article" date="2022" name="Mol. Ecol. Resour.">
        <title>The genomes of chicory, endive, great burdock and yacon provide insights into Asteraceae paleo-polyploidization history and plant inulin production.</title>
        <authorList>
            <person name="Fan W."/>
            <person name="Wang S."/>
            <person name="Wang H."/>
            <person name="Wang A."/>
            <person name="Jiang F."/>
            <person name="Liu H."/>
            <person name="Zhao H."/>
            <person name="Xu D."/>
            <person name="Zhang Y."/>
        </authorList>
    </citation>
    <scope>NUCLEOTIDE SEQUENCE [LARGE SCALE GENOMIC DNA]</scope>
    <source>
        <strain evidence="2">cv. Niubang</strain>
    </source>
</reference>
<comment type="caution">
    <text evidence="1">The sequence shown here is derived from an EMBL/GenBank/DDBJ whole genome shotgun (WGS) entry which is preliminary data.</text>
</comment>
<dbReference type="Proteomes" id="UP001055879">
    <property type="component" value="Linkage Group LG10"/>
</dbReference>
<organism evidence="1 2">
    <name type="scientific">Arctium lappa</name>
    <name type="common">Greater burdock</name>
    <name type="synonym">Lappa major</name>
    <dbReference type="NCBI Taxonomy" id="4217"/>
    <lineage>
        <taxon>Eukaryota</taxon>
        <taxon>Viridiplantae</taxon>
        <taxon>Streptophyta</taxon>
        <taxon>Embryophyta</taxon>
        <taxon>Tracheophyta</taxon>
        <taxon>Spermatophyta</taxon>
        <taxon>Magnoliopsida</taxon>
        <taxon>eudicotyledons</taxon>
        <taxon>Gunneridae</taxon>
        <taxon>Pentapetalae</taxon>
        <taxon>asterids</taxon>
        <taxon>campanulids</taxon>
        <taxon>Asterales</taxon>
        <taxon>Asteraceae</taxon>
        <taxon>Carduoideae</taxon>
        <taxon>Cardueae</taxon>
        <taxon>Arctiinae</taxon>
        <taxon>Arctium</taxon>
    </lineage>
</organism>
<reference evidence="2" key="1">
    <citation type="journal article" date="2022" name="Mol. Ecol. Resour.">
        <title>The genomes of chicory, endive, great burdock and yacon provide insights into Asteraceae palaeo-polyploidization history and plant inulin production.</title>
        <authorList>
            <person name="Fan W."/>
            <person name="Wang S."/>
            <person name="Wang H."/>
            <person name="Wang A."/>
            <person name="Jiang F."/>
            <person name="Liu H."/>
            <person name="Zhao H."/>
            <person name="Xu D."/>
            <person name="Zhang Y."/>
        </authorList>
    </citation>
    <scope>NUCLEOTIDE SEQUENCE [LARGE SCALE GENOMIC DNA]</scope>
    <source>
        <strain evidence="2">cv. Niubang</strain>
    </source>
</reference>